<evidence type="ECO:0000313" key="3">
    <source>
        <dbReference type="Proteomes" id="UP000316253"/>
    </source>
</evidence>
<protein>
    <submittedName>
        <fullName evidence="2">Uncharacterized protein</fullName>
    </submittedName>
</protein>
<dbReference type="EMBL" id="VMFD01000005">
    <property type="protein sequence ID" value="TSC66478.1"/>
    <property type="molecule type" value="Genomic_DNA"/>
</dbReference>
<accession>A0A554JDW1</accession>
<organism evidence="2 3">
    <name type="scientific">Candidatus Berkelbacteria bacterium Gr01-1014_85</name>
    <dbReference type="NCBI Taxonomy" id="2017150"/>
    <lineage>
        <taxon>Bacteria</taxon>
        <taxon>Candidatus Berkelbacteria</taxon>
    </lineage>
</organism>
<feature type="region of interest" description="Disordered" evidence="1">
    <location>
        <begin position="25"/>
        <end position="59"/>
    </location>
</feature>
<name>A0A554JDW1_9BACT</name>
<sequence>MHDDELVDAVLEVFEGHRVTGQELGSAVWRDDKPSNEQKPVGQKRPDGYCTGGGWEGAPQIFIKGKTQKP</sequence>
<evidence type="ECO:0000313" key="2">
    <source>
        <dbReference type="EMBL" id="TSC66478.1"/>
    </source>
</evidence>
<reference evidence="2 3" key="1">
    <citation type="submission" date="2017-08" db="EMBL/GenBank/DDBJ databases">
        <title>Mechanisms for carbon and nitrogen cycling indicate functional differentiation within the Candidate Phyla Radiation.</title>
        <authorList>
            <person name="Danczak R.E."/>
            <person name="Johnston M.D."/>
            <person name="Kenah C."/>
            <person name="Slattery M."/>
            <person name="Wrighton K.C."/>
            <person name="Wilkins M.J."/>
        </authorList>
    </citation>
    <scope>NUCLEOTIDE SEQUENCE [LARGE SCALE GENOMIC DNA]</scope>
    <source>
        <strain evidence="2">Gr01-1014_85</strain>
    </source>
</reference>
<dbReference type="Proteomes" id="UP000316253">
    <property type="component" value="Unassembled WGS sequence"/>
</dbReference>
<gene>
    <name evidence="2" type="ORF">CEO22_79</name>
</gene>
<dbReference type="AlphaFoldDB" id="A0A554JDW1"/>
<proteinExistence type="predicted"/>
<evidence type="ECO:0000256" key="1">
    <source>
        <dbReference type="SAM" id="MobiDB-lite"/>
    </source>
</evidence>
<comment type="caution">
    <text evidence="2">The sequence shown here is derived from an EMBL/GenBank/DDBJ whole genome shotgun (WGS) entry which is preliminary data.</text>
</comment>